<dbReference type="Pfam" id="PF06135">
    <property type="entry name" value="IreB"/>
    <property type="match status" value="1"/>
</dbReference>
<dbReference type="EMBL" id="DVNK01000024">
    <property type="protein sequence ID" value="HIU46211.1"/>
    <property type="molecule type" value="Genomic_DNA"/>
</dbReference>
<reference evidence="3" key="1">
    <citation type="submission" date="2020-10" db="EMBL/GenBank/DDBJ databases">
        <authorList>
            <person name="Gilroy R."/>
        </authorList>
    </citation>
    <scope>NUCLEOTIDE SEQUENCE</scope>
    <source>
        <strain evidence="3">ChiSxjej2B14-8506</strain>
    </source>
</reference>
<proteinExistence type="inferred from homology"/>
<evidence type="ECO:0000313" key="3">
    <source>
        <dbReference type="EMBL" id="HIU46211.1"/>
    </source>
</evidence>
<name>A0A9D1LQM7_9FIRM</name>
<dbReference type="PANTHER" id="PTHR40067">
    <property type="entry name" value="UPF0297 PROTEIN YRZL"/>
    <property type="match status" value="1"/>
</dbReference>
<dbReference type="NCBIfam" id="NF003997">
    <property type="entry name" value="PRK05473.1"/>
    <property type="match status" value="1"/>
</dbReference>
<dbReference type="AlphaFoldDB" id="A0A9D1LQM7"/>
<evidence type="ECO:0000313" key="4">
    <source>
        <dbReference type="Proteomes" id="UP000824123"/>
    </source>
</evidence>
<dbReference type="InterPro" id="IPR009309">
    <property type="entry name" value="IreB"/>
</dbReference>
<reference evidence="3" key="2">
    <citation type="journal article" date="2021" name="PeerJ">
        <title>Extensive microbial diversity within the chicken gut microbiome revealed by metagenomics and culture.</title>
        <authorList>
            <person name="Gilroy R."/>
            <person name="Ravi A."/>
            <person name="Getino M."/>
            <person name="Pursley I."/>
            <person name="Horton D.L."/>
            <person name="Alikhan N.F."/>
            <person name="Baker D."/>
            <person name="Gharbi K."/>
            <person name="Hall N."/>
            <person name="Watson M."/>
            <person name="Adriaenssens E.M."/>
            <person name="Foster-Nyarko E."/>
            <person name="Jarju S."/>
            <person name="Secka A."/>
            <person name="Antonio M."/>
            <person name="Oren A."/>
            <person name="Chaudhuri R.R."/>
            <person name="La Ragione R."/>
            <person name="Hildebrand F."/>
            <person name="Pallen M.J."/>
        </authorList>
    </citation>
    <scope>NUCLEOTIDE SEQUENCE</scope>
    <source>
        <strain evidence="3">ChiSxjej2B14-8506</strain>
    </source>
</reference>
<dbReference type="PANTHER" id="PTHR40067:SF1">
    <property type="entry name" value="UPF0297 PROTEIN YRZL"/>
    <property type="match status" value="1"/>
</dbReference>
<sequence>MSDRFGETMQFNSRNADIPDAKSIIMSVYAALKAKGYDPITQIVGYIISGDPTYITSYNNARSMIKRLERDEILEELVRFYVRSNEGKR</sequence>
<comment type="caution">
    <text evidence="3">The sequence shown here is derived from an EMBL/GenBank/DDBJ whole genome shotgun (WGS) entry which is preliminary data.</text>
</comment>
<gene>
    <name evidence="3" type="ORF">IAC59_03010</name>
</gene>
<dbReference type="PIRSF" id="PIRSF037258">
    <property type="entry name" value="DUF965_bac"/>
    <property type="match status" value="1"/>
</dbReference>
<evidence type="ECO:0000256" key="1">
    <source>
        <dbReference type="ARBA" id="ARBA00010888"/>
    </source>
</evidence>
<dbReference type="HAMAP" id="MF_01507">
    <property type="entry name" value="UPF0297"/>
    <property type="match status" value="1"/>
</dbReference>
<organism evidence="3 4">
    <name type="scientific">Candidatus Fimadaptatus faecigallinarum</name>
    <dbReference type="NCBI Taxonomy" id="2840814"/>
    <lineage>
        <taxon>Bacteria</taxon>
        <taxon>Bacillati</taxon>
        <taxon>Bacillota</taxon>
        <taxon>Clostridia</taxon>
        <taxon>Eubacteriales</taxon>
        <taxon>Candidatus Fimadaptatus</taxon>
    </lineage>
</organism>
<dbReference type="Proteomes" id="UP000824123">
    <property type="component" value="Unassembled WGS sequence"/>
</dbReference>
<evidence type="ECO:0000256" key="2">
    <source>
        <dbReference type="HAMAP-Rule" id="MF_01507"/>
    </source>
</evidence>
<protein>
    <recommendedName>
        <fullName evidence="2">UPF0297 protein IAC59_03010</fullName>
    </recommendedName>
</protein>
<accession>A0A9D1LQM7</accession>
<comment type="similarity">
    <text evidence="1 2">Belongs to the UPF0297 family.</text>
</comment>